<keyword evidence="2" id="KW-0560">Oxidoreductase</keyword>
<dbReference type="GO" id="GO:0033539">
    <property type="term" value="P:fatty acid beta-oxidation using acyl-CoA dehydrogenase"/>
    <property type="evidence" value="ECO:0007669"/>
    <property type="project" value="TreeGrafter"/>
</dbReference>
<dbReference type="STRING" id="994479.GCA_000194155_07492"/>
<organism evidence="4 5">
    <name type="scientific">Saccharopolyspora spinosa</name>
    <dbReference type="NCBI Taxonomy" id="60894"/>
    <lineage>
        <taxon>Bacteria</taxon>
        <taxon>Bacillati</taxon>
        <taxon>Actinomycetota</taxon>
        <taxon>Actinomycetes</taxon>
        <taxon>Pseudonocardiales</taxon>
        <taxon>Pseudonocardiaceae</taxon>
        <taxon>Saccharopolyspora</taxon>
    </lineage>
</organism>
<dbReference type="Gene3D" id="1.20.140.10">
    <property type="entry name" value="Butyryl-CoA Dehydrogenase, subunit A, domain 3"/>
    <property type="match status" value="1"/>
</dbReference>
<accession>A0A2N3Y1L8</accession>
<proteinExistence type="predicted"/>
<dbReference type="SUPFAM" id="SSF47203">
    <property type="entry name" value="Acyl-CoA dehydrogenase C-terminal domain-like"/>
    <property type="match status" value="1"/>
</dbReference>
<dbReference type="RefSeq" id="WP_010315252.1">
    <property type="nucleotide sequence ID" value="NZ_CP061007.1"/>
</dbReference>
<evidence type="ECO:0000313" key="5">
    <source>
        <dbReference type="Proteomes" id="UP000233786"/>
    </source>
</evidence>
<dbReference type="GO" id="GO:0003995">
    <property type="term" value="F:acyl-CoA dehydrogenase activity"/>
    <property type="evidence" value="ECO:0007669"/>
    <property type="project" value="TreeGrafter"/>
</dbReference>
<feature type="domain" description="Acyl-CoA dehydrogenase/oxidase C-terminal" evidence="3">
    <location>
        <begin position="188"/>
        <end position="318"/>
    </location>
</feature>
<dbReference type="InterPro" id="IPR009075">
    <property type="entry name" value="AcylCo_DH/oxidase_C"/>
</dbReference>
<dbReference type="PANTHER" id="PTHR48083:SF2">
    <property type="entry name" value="MEDIUM-CHAIN SPECIFIC ACYL-COA DEHYDROGENASE, MITOCHONDRIAL"/>
    <property type="match status" value="1"/>
</dbReference>
<evidence type="ECO:0000256" key="2">
    <source>
        <dbReference type="ARBA" id="ARBA00023002"/>
    </source>
</evidence>
<dbReference type="GO" id="GO:0005737">
    <property type="term" value="C:cytoplasm"/>
    <property type="evidence" value="ECO:0007669"/>
    <property type="project" value="TreeGrafter"/>
</dbReference>
<gene>
    <name evidence="4" type="ORF">A8926_4727</name>
</gene>
<dbReference type="OrthoDB" id="3663644at2"/>
<reference evidence="4" key="1">
    <citation type="submission" date="2017-12" db="EMBL/GenBank/DDBJ databases">
        <title>Sequencing the genomes of 1000 Actinobacteria strains.</title>
        <authorList>
            <person name="Klenk H.-P."/>
        </authorList>
    </citation>
    <scope>NUCLEOTIDE SEQUENCE [LARGE SCALE GENOMIC DNA]</scope>
    <source>
        <strain evidence="4">DSM 44228</strain>
    </source>
</reference>
<dbReference type="Proteomes" id="UP000233786">
    <property type="component" value="Unassembled WGS sequence"/>
</dbReference>
<name>A0A2N3Y1L8_SACSN</name>
<keyword evidence="5" id="KW-1185">Reference proteome</keyword>
<evidence type="ECO:0000256" key="1">
    <source>
        <dbReference type="ARBA" id="ARBA00022630"/>
    </source>
</evidence>
<keyword evidence="1" id="KW-0285">Flavoprotein</keyword>
<sequence>MDFRFDADERGLLDQASLAFRKWLPRQRLLDPSPTDDAWRAVAADGWLHAGLPQDDGTEHLPLPMVCGIGREAGKVLAGEGFVANAVLLPGLTGERDPDHFVPGFLVADGRRASLYGSASAATPWCFGVEPGLAAVVVEDSGDIGRWPSGAWDWVPTARLALGVGTVRPASAPETIPVNATTDHDELLRTARAVHAATLVGLGEQAWEDAVEYAGQRQQFGSLIGRFQSVKHLLADSAVALEIAWNAVIYAALRPDTVNTITAHLQAKRAADLAVRTAVQVFGGIAMTWEHSAHLFLKSAQAAKYRFGAPEDHALFLAGQLLREGAPR</sequence>
<evidence type="ECO:0000313" key="4">
    <source>
        <dbReference type="EMBL" id="PKW16834.1"/>
    </source>
</evidence>
<dbReference type="InterPro" id="IPR036250">
    <property type="entry name" value="AcylCo_DH-like_C"/>
</dbReference>
<protein>
    <submittedName>
        <fullName evidence="4">Alkylation response protein AidB-like acyl-CoA dehydrogenase</fullName>
    </submittedName>
</protein>
<dbReference type="AlphaFoldDB" id="A0A2N3Y1L8"/>
<comment type="caution">
    <text evidence="4">The sequence shown here is derived from an EMBL/GenBank/DDBJ whole genome shotgun (WGS) entry which is preliminary data.</text>
</comment>
<dbReference type="InterPro" id="IPR050741">
    <property type="entry name" value="Acyl-CoA_dehydrogenase"/>
</dbReference>
<dbReference type="Pfam" id="PF00441">
    <property type="entry name" value="Acyl-CoA_dh_1"/>
    <property type="match status" value="1"/>
</dbReference>
<evidence type="ECO:0000259" key="3">
    <source>
        <dbReference type="Pfam" id="PF00441"/>
    </source>
</evidence>
<dbReference type="PANTHER" id="PTHR48083">
    <property type="entry name" value="MEDIUM-CHAIN SPECIFIC ACYL-COA DEHYDROGENASE, MITOCHONDRIAL-RELATED"/>
    <property type="match status" value="1"/>
</dbReference>
<dbReference type="EMBL" id="PJNB01000001">
    <property type="protein sequence ID" value="PKW16834.1"/>
    <property type="molecule type" value="Genomic_DNA"/>
</dbReference>